<dbReference type="RefSeq" id="WP_111343097.1">
    <property type="nucleotide sequence ID" value="NZ_QLII01000001.1"/>
</dbReference>
<gene>
    <name evidence="2" type="ORF">HMF3257_14380</name>
</gene>
<name>A0A327NIB5_9BACT</name>
<proteinExistence type="predicted"/>
<comment type="caution">
    <text evidence="2">The sequence shown here is derived from an EMBL/GenBank/DDBJ whole genome shotgun (WGS) entry which is preliminary data.</text>
</comment>
<keyword evidence="3" id="KW-1185">Reference proteome</keyword>
<sequence length="256" mass="29527">MSEQIDLIKFDSEDFKYVLHLIPQETLEAIATGLRDEVAELTKKQKSLNILDAFFKDKAKQKEDGNTKLRESDKDLPPESITASSEGDLQEGVEPSSLPEATQYTKNADSIPSTPEKPKKTLKNRGTIEERYSYLKNLFEEEDNWIYVLELERRFLKTEWVDEEDNVKEVVRGFLRQATEKNQLIFETVFRINTDTNKVETARMYGLPSFYEVDRDFNMLKLEEKVGQLGLFMTLDEGTKARNAKTHGVQLGIDSQ</sequence>
<evidence type="ECO:0000256" key="1">
    <source>
        <dbReference type="SAM" id="MobiDB-lite"/>
    </source>
</evidence>
<evidence type="ECO:0000313" key="3">
    <source>
        <dbReference type="Proteomes" id="UP000249016"/>
    </source>
</evidence>
<protein>
    <submittedName>
        <fullName evidence="2">Uncharacterized protein</fullName>
    </submittedName>
</protein>
<accession>A0A327NIB5</accession>
<feature type="region of interest" description="Disordered" evidence="1">
    <location>
        <begin position="60"/>
        <end position="124"/>
    </location>
</feature>
<evidence type="ECO:0000313" key="2">
    <source>
        <dbReference type="EMBL" id="RAI75091.1"/>
    </source>
</evidence>
<reference evidence="2 3" key="1">
    <citation type="submission" date="2018-06" db="EMBL/GenBank/DDBJ databases">
        <title>Spirosoma sp. HMF3257 Genome sequencing and assembly.</title>
        <authorList>
            <person name="Kang H."/>
            <person name="Cha I."/>
            <person name="Kim H."/>
            <person name="Kang J."/>
            <person name="Joh K."/>
        </authorList>
    </citation>
    <scope>NUCLEOTIDE SEQUENCE [LARGE SCALE GENOMIC DNA]</scope>
    <source>
        <strain evidence="2 3">HMF3257</strain>
    </source>
</reference>
<organism evidence="2 3">
    <name type="scientific">Spirosoma telluris</name>
    <dbReference type="NCBI Taxonomy" id="2183553"/>
    <lineage>
        <taxon>Bacteria</taxon>
        <taxon>Pseudomonadati</taxon>
        <taxon>Bacteroidota</taxon>
        <taxon>Cytophagia</taxon>
        <taxon>Cytophagales</taxon>
        <taxon>Cytophagaceae</taxon>
        <taxon>Spirosoma</taxon>
    </lineage>
</organism>
<dbReference type="AlphaFoldDB" id="A0A327NIB5"/>
<feature type="compositionally biased region" description="Polar residues" evidence="1">
    <location>
        <begin position="99"/>
        <end position="113"/>
    </location>
</feature>
<dbReference type="EMBL" id="QLII01000001">
    <property type="protein sequence ID" value="RAI75091.1"/>
    <property type="molecule type" value="Genomic_DNA"/>
</dbReference>
<dbReference type="Proteomes" id="UP000249016">
    <property type="component" value="Unassembled WGS sequence"/>
</dbReference>
<feature type="compositionally biased region" description="Basic and acidic residues" evidence="1">
    <location>
        <begin position="60"/>
        <end position="77"/>
    </location>
</feature>